<name>A0A2G8KJV6_STIJA</name>
<organism evidence="1 2">
    <name type="scientific">Stichopus japonicus</name>
    <name type="common">Sea cucumber</name>
    <dbReference type="NCBI Taxonomy" id="307972"/>
    <lineage>
        <taxon>Eukaryota</taxon>
        <taxon>Metazoa</taxon>
        <taxon>Echinodermata</taxon>
        <taxon>Eleutherozoa</taxon>
        <taxon>Echinozoa</taxon>
        <taxon>Holothuroidea</taxon>
        <taxon>Aspidochirotacea</taxon>
        <taxon>Aspidochirotida</taxon>
        <taxon>Stichopodidae</taxon>
        <taxon>Apostichopus</taxon>
    </lineage>
</organism>
<dbReference type="AlphaFoldDB" id="A0A2G8KJV6"/>
<gene>
    <name evidence="1" type="ORF">BSL78_14860</name>
</gene>
<dbReference type="Proteomes" id="UP000230750">
    <property type="component" value="Unassembled WGS sequence"/>
</dbReference>
<evidence type="ECO:0000313" key="2">
    <source>
        <dbReference type="Proteomes" id="UP000230750"/>
    </source>
</evidence>
<keyword evidence="2" id="KW-1185">Reference proteome</keyword>
<accession>A0A2G8KJV6</accession>
<dbReference type="OrthoDB" id="3135773at2759"/>
<dbReference type="EMBL" id="MRZV01000531">
    <property type="protein sequence ID" value="PIK48284.1"/>
    <property type="molecule type" value="Genomic_DNA"/>
</dbReference>
<comment type="caution">
    <text evidence="1">The sequence shown here is derived from an EMBL/GenBank/DDBJ whole genome shotgun (WGS) entry which is preliminary data.</text>
</comment>
<evidence type="ECO:0000313" key="1">
    <source>
        <dbReference type="EMBL" id="PIK48284.1"/>
    </source>
</evidence>
<sequence length="202" mass="23698">MAQEPPCLKSMQMIFNAKKQLDSILNIPELDEDIAYDVLNLFKTAAVKTREIDLEQEAKACYYQGYIFEKLLDEKPKAKTFYMQVLKLVEASNNKLLKSEIWYKDCLASIKALQDADNEQDEEAKEERRKKFKEKWEKELNNLLAAKTTGGVTEFLKHIYSKHSPKKKPVKFDIKLVEGWSEKTRKTRKLLLMDAMRDYHPD</sequence>
<protein>
    <submittedName>
        <fullName evidence="1">Uncharacterized protein</fullName>
    </submittedName>
</protein>
<proteinExistence type="predicted"/>
<reference evidence="1 2" key="1">
    <citation type="journal article" date="2017" name="PLoS Biol.">
        <title>The sea cucumber genome provides insights into morphological evolution and visceral regeneration.</title>
        <authorList>
            <person name="Zhang X."/>
            <person name="Sun L."/>
            <person name="Yuan J."/>
            <person name="Sun Y."/>
            <person name="Gao Y."/>
            <person name="Zhang L."/>
            <person name="Li S."/>
            <person name="Dai H."/>
            <person name="Hamel J.F."/>
            <person name="Liu C."/>
            <person name="Yu Y."/>
            <person name="Liu S."/>
            <person name="Lin W."/>
            <person name="Guo K."/>
            <person name="Jin S."/>
            <person name="Xu P."/>
            <person name="Storey K.B."/>
            <person name="Huan P."/>
            <person name="Zhang T."/>
            <person name="Zhou Y."/>
            <person name="Zhang J."/>
            <person name="Lin C."/>
            <person name="Li X."/>
            <person name="Xing L."/>
            <person name="Huo D."/>
            <person name="Sun M."/>
            <person name="Wang L."/>
            <person name="Mercier A."/>
            <person name="Li F."/>
            <person name="Yang H."/>
            <person name="Xiang J."/>
        </authorList>
    </citation>
    <scope>NUCLEOTIDE SEQUENCE [LARGE SCALE GENOMIC DNA]</scope>
    <source>
        <strain evidence="1">Shaxun</strain>
        <tissue evidence="1">Muscle</tissue>
    </source>
</reference>